<evidence type="ECO:0000313" key="6">
    <source>
        <dbReference type="EMBL" id="MXV64323.1"/>
    </source>
</evidence>
<dbReference type="SUPFAM" id="SSF54862">
    <property type="entry name" value="4Fe-4S ferredoxins"/>
    <property type="match status" value="1"/>
</dbReference>
<dbReference type="PROSITE" id="PS51379">
    <property type="entry name" value="4FE4S_FER_2"/>
    <property type="match status" value="2"/>
</dbReference>
<dbReference type="GO" id="GO:0016491">
    <property type="term" value="F:oxidoreductase activity"/>
    <property type="evidence" value="ECO:0007669"/>
    <property type="project" value="UniProtKB-ARBA"/>
</dbReference>
<name>A0A6B0VT38_9EURY</name>
<reference evidence="6 7" key="1">
    <citation type="submission" date="2020-01" db="EMBL/GenBank/DDBJ databases">
        <title>Natronorubrum sp. JWXQ-INN 674 isolated from Inner Mongolia Autonomous Region of China.</title>
        <authorList>
            <person name="Xue Q."/>
        </authorList>
    </citation>
    <scope>NUCLEOTIDE SEQUENCE [LARGE SCALE GENOMIC DNA]</scope>
    <source>
        <strain evidence="6 7">JWXQ-INN-674</strain>
    </source>
</reference>
<evidence type="ECO:0000313" key="7">
    <source>
        <dbReference type="Proteomes" id="UP000434101"/>
    </source>
</evidence>
<dbReference type="RefSeq" id="WP_160067524.1">
    <property type="nucleotide sequence ID" value="NZ_WUYX01000070.1"/>
</dbReference>
<organism evidence="6 7">
    <name type="scientific">Natronorubrum halalkaliphilum</name>
    <dbReference type="NCBI Taxonomy" id="2691917"/>
    <lineage>
        <taxon>Archaea</taxon>
        <taxon>Methanobacteriati</taxon>
        <taxon>Methanobacteriota</taxon>
        <taxon>Stenosarchaea group</taxon>
        <taxon>Halobacteria</taxon>
        <taxon>Halobacteriales</taxon>
        <taxon>Natrialbaceae</taxon>
        <taxon>Natronorubrum</taxon>
    </lineage>
</organism>
<evidence type="ECO:0000259" key="5">
    <source>
        <dbReference type="PROSITE" id="PS51379"/>
    </source>
</evidence>
<keyword evidence="7" id="KW-1185">Reference proteome</keyword>
<dbReference type="InterPro" id="IPR017896">
    <property type="entry name" value="4Fe4S_Fe-S-bd"/>
</dbReference>
<evidence type="ECO:0000256" key="1">
    <source>
        <dbReference type="ARBA" id="ARBA00022485"/>
    </source>
</evidence>
<sequence>MSTDDESFHPLGQEWETELEGMLDETEYDSDLGMQMAQDAMRVTKGELSEAEFHEKYHDDVMEEFDVDDRPTKEAYEQAQEEQKGTATRMLEAFDGEGEETRRDTMKKMGLGAAAVGFGAWGVTDDGPEMNLGAAQEGDEDGDGDDGTQLGMVLDLERCDGCLSCVTACSEENQLDQGVNWMYILDYEEPGEDGGRSRNRLIRPCQHCTDAPCEKVCPTTARHTRDKDGLVLTDYDVCIGCRYCQVACPYGVNYFQWDEPDVSTDEIEEMHSDMDGDHMTSDEDRWVDSRAPRGTMSKCTMCPTRQDGHMGDEMVGTTACEEACPPDAINFGDMNDPDSRPRQYLSNVVQSRAEHMIADESPNREDVEEAYAFLDGEIELLDMQYLDGDWDRSEIEGVMYLNDEIETADLEYLIDAEEYDSTEEAEEAAAEALREVVIAVLENEFEVGDDDDDELSEDDLETLVDAILGDASEDDVDSDDFERATDALDAVITSSEESIQDVVDRYESREITPAEVEESLLILREEEEEPWVSEAGITDEDTAQQVIESYAGDESSTFKLLEDMGTNPNVTYIGNEPGPSAEQVDGPVAYEQVGLTDNRKEVLDESTVGDTGMDLGGW</sequence>
<dbReference type="EMBL" id="WUYX01000070">
    <property type="protein sequence ID" value="MXV64323.1"/>
    <property type="molecule type" value="Genomic_DNA"/>
</dbReference>
<evidence type="ECO:0000256" key="3">
    <source>
        <dbReference type="ARBA" id="ARBA00023004"/>
    </source>
</evidence>
<keyword evidence="4" id="KW-0411">Iron-sulfur</keyword>
<keyword evidence="1" id="KW-0004">4Fe-4S</keyword>
<dbReference type="InterPro" id="IPR017900">
    <property type="entry name" value="4Fe4S_Fe_S_CS"/>
</dbReference>
<dbReference type="AlphaFoldDB" id="A0A6B0VT38"/>
<dbReference type="Gene3D" id="3.30.70.20">
    <property type="match status" value="2"/>
</dbReference>
<evidence type="ECO:0000256" key="2">
    <source>
        <dbReference type="ARBA" id="ARBA00022723"/>
    </source>
</evidence>
<dbReference type="PROSITE" id="PS00198">
    <property type="entry name" value="4FE4S_FER_1"/>
    <property type="match status" value="1"/>
</dbReference>
<comment type="caution">
    <text evidence="6">The sequence shown here is derived from an EMBL/GenBank/DDBJ whole genome shotgun (WGS) entry which is preliminary data.</text>
</comment>
<feature type="domain" description="4Fe-4S ferredoxin-type" evidence="5">
    <location>
        <begin position="229"/>
        <end position="258"/>
    </location>
</feature>
<keyword evidence="2" id="KW-0479">Metal-binding</keyword>
<dbReference type="GO" id="GO:0046872">
    <property type="term" value="F:metal ion binding"/>
    <property type="evidence" value="ECO:0007669"/>
    <property type="project" value="UniProtKB-KW"/>
</dbReference>
<feature type="domain" description="4Fe-4S ferredoxin-type" evidence="5">
    <location>
        <begin position="150"/>
        <end position="180"/>
    </location>
</feature>
<dbReference type="OrthoDB" id="2837at2157"/>
<gene>
    <name evidence="6" type="ORF">GS429_20080</name>
</gene>
<dbReference type="CDD" id="cd10551">
    <property type="entry name" value="PsrB"/>
    <property type="match status" value="1"/>
</dbReference>
<dbReference type="Pfam" id="PF13247">
    <property type="entry name" value="Fer4_11"/>
    <property type="match status" value="1"/>
</dbReference>
<proteinExistence type="predicted"/>
<keyword evidence="3" id="KW-0408">Iron</keyword>
<dbReference type="InterPro" id="IPR031604">
    <property type="entry name" value="Ferredoxin_N"/>
</dbReference>
<dbReference type="GO" id="GO:0051539">
    <property type="term" value="F:4 iron, 4 sulfur cluster binding"/>
    <property type="evidence" value="ECO:0007669"/>
    <property type="project" value="UniProtKB-KW"/>
</dbReference>
<evidence type="ECO:0000256" key="4">
    <source>
        <dbReference type="ARBA" id="ARBA00023014"/>
    </source>
</evidence>
<dbReference type="Pfam" id="PF16947">
    <property type="entry name" value="Ferredoxin_N"/>
    <property type="match status" value="1"/>
</dbReference>
<protein>
    <submittedName>
        <fullName evidence="6">4Fe-4S dicluster domain-containing protein</fullName>
    </submittedName>
</protein>
<dbReference type="Proteomes" id="UP000434101">
    <property type="component" value="Unassembled WGS sequence"/>
</dbReference>
<dbReference type="InterPro" id="IPR050954">
    <property type="entry name" value="ET_IronSulfur_Cluster-Binding"/>
</dbReference>
<accession>A0A6B0VT38</accession>
<dbReference type="PANTHER" id="PTHR43177">
    <property type="entry name" value="PROTEIN NRFC"/>
    <property type="match status" value="1"/>
</dbReference>
<dbReference type="PANTHER" id="PTHR43177:SF3">
    <property type="entry name" value="PROTEIN NRFC HOMOLOG"/>
    <property type="match status" value="1"/>
</dbReference>